<organism evidence="1 2">
    <name type="scientific">Laribacter hongkongensis</name>
    <dbReference type="NCBI Taxonomy" id="168471"/>
    <lineage>
        <taxon>Bacteria</taxon>
        <taxon>Pseudomonadati</taxon>
        <taxon>Pseudomonadota</taxon>
        <taxon>Betaproteobacteria</taxon>
        <taxon>Neisseriales</taxon>
        <taxon>Aquaspirillaceae</taxon>
        <taxon>Laribacter</taxon>
    </lineage>
</organism>
<evidence type="ECO:0000313" key="1">
    <source>
        <dbReference type="EMBL" id="ASJ24300.1"/>
    </source>
</evidence>
<sequence>MPGSIPPRRSPGQIEAFTFGDPVPVLDRREILDYAECLAVGNWYEPPISWEGLARSWRASVHHNSAIAVKRNVLASTFEPHRLLSRSAFARLVTDYLVFGNAYLEPVKNRLGGVLSLEHAPAKCVRRGTNLARYWWVPGWQQEVEMGPVIHVIEPDIN</sequence>
<dbReference type="AlphaFoldDB" id="A0A248LHP6"/>
<protein>
    <submittedName>
        <fullName evidence="1">Phage portal protein, PBSX family</fullName>
    </submittedName>
</protein>
<proteinExistence type="predicted"/>
<accession>A0A248LHP6</accession>
<dbReference type="EMBL" id="CP022115">
    <property type="protein sequence ID" value="ASJ24300.1"/>
    <property type="molecule type" value="Genomic_DNA"/>
</dbReference>
<name>A0A248LHP6_9NEIS</name>
<evidence type="ECO:0000313" key="2">
    <source>
        <dbReference type="Proteomes" id="UP000197424"/>
    </source>
</evidence>
<dbReference type="Proteomes" id="UP000197424">
    <property type="component" value="Chromosome"/>
</dbReference>
<gene>
    <name evidence="1" type="ORF">LHGZ1_1469</name>
</gene>
<dbReference type="RefSeq" id="WP_232054616.1">
    <property type="nucleotide sequence ID" value="NZ_CP022115.1"/>
</dbReference>
<reference evidence="2" key="1">
    <citation type="submission" date="2017-06" db="EMBL/GenBank/DDBJ databases">
        <title>Whole genome sequence of Laribacter hongkongensis LHGZ1.</title>
        <authorList>
            <person name="Chen D."/>
            <person name="Wu H."/>
            <person name="Chen J."/>
        </authorList>
    </citation>
    <scope>NUCLEOTIDE SEQUENCE [LARGE SCALE GENOMIC DNA]</scope>
    <source>
        <strain evidence="2">LHGZ1</strain>
    </source>
</reference>